<keyword evidence="7" id="KW-1185">Reference proteome</keyword>
<dbReference type="GO" id="GO:0030145">
    <property type="term" value="F:manganese ion binding"/>
    <property type="evidence" value="ECO:0007669"/>
    <property type="project" value="InterPro"/>
</dbReference>
<evidence type="ECO:0000256" key="3">
    <source>
        <dbReference type="ARBA" id="ARBA00022801"/>
    </source>
</evidence>
<comment type="catalytic activity">
    <reaction evidence="5">
        <text>O-phospho-L-tyrosyl-[protein] + H2O = L-tyrosyl-[protein] + phosphate</text>
        <dbReference type="Rhea" id="RHEA:10684"/>
        <dbReference type="Rhea" id="RHEA-COMP:10136"/>
        <dbReference type="Rhea" id="RHEA-COMP:20101"/>
        <dbReference type="ChEBI" id="CHEBI:15377"/>
        <dbReference type="ChEBI" id="CHEBI:43474"/>
        <dbReference type="ChEBI" id="CHEBI:46858"/>
        <dbReference type="ChEBI" id="CHEBI:61978"/>
        <dbReference type="EC" id="3.1.3.48"/>
    </reaction>
</comment>
<evidence type="ECO:0000256" key="5">
    <source>
        <dbReference type="ARBA" id="ARBA00051722"/>
    </source>
</evidence>
<dbReference type="InterPro" id="IPR016667">
    <property type="entry name" value="Caps_polysacc_synth_CpsB/CapC"/>
</dbReference>
<accession>A0A419V8M2</accession>
<reference evidence="6 7" key="1">
    <citation type="submission" date="2018-09" db="EMBL/GenBank/DDBJ databases">
        <title>Genomic Encyclopedia of Archaeal and Bacterial Type Strains, Phase II (KMG-II): from individual species to whole genera.</title>
        <authorList>
            <person name="Goeker M."/>
        </authorList>
    </citation>
    <scope>NUCLEOTIDE SEQUENCE [LARGE SCALE GENOMIC DNA]</scope>
    <source>
        <strain evidence="6 7">DSM 17008</strain>
    </source>
</reference>
<dbReference type="Gene3D" id="3.20.20.140">
    <property type="entry name" value="Metal-dependent hydrolases"/>
    <property type="match status" value="1"/>
</dbReference>
<dbReference type="EMBL" id="RAPK01000006">
    <property type="protein sequence ID" value="RKD76318.1"/>
    <property type="molecule type" value="Genomic_DNA"/>
</dbReference>
<keyword evidence="3" id="KW-0378">Hydrolase</keyword>
<dbReference type="Pfam" id="PF19567">
    <property type="entry name" value="CpsB_CapC"/>
    <property type="match status" value="1"/>
</dbReference>
<dbReference type="EC" id="3.1.3.48" evidence="2"/>
<dbReference type="OrthoDB" id="9788539at2"/>
<evidence type="ECO:0000256" key="1">
    <source>
        <dbReference type="ARBA" id="ARBA00005750"/>
    </source>
</evidence>
<dbReference type="RefSeq" id="WP_120191731.1">
    <property type="nucleotide sequence ID" value="NZ_RAPK01000006.1"/>
</dbReference>
<gene>
    <name evidence="6" type="ORF">ATL39_0534</name>
</gene>
<evidence type="ECO:0000313" key="6">
    <source>
        <dbReference type="EMBL" id="RKD76318.1"/>
    </source>
</evidence>
<name>A0A419V8M2_9BACL</name>
<protein>
    <recommendedName>
        <fullName evidence="2">protein-tyrosine-phosphatase</fullName>
        <ecNumber evidence="2">3.1.3.48</ecNumber>
    </recommendedName>
</protein>
<organism evidence="6 7">
    <name type="scientific">Sinobaca qinghaiensis</name>
    <dbReference type="NCBI Taxonomy" id="342944"/>
    <lineage>
        <taxon>Bacteria</taxon>
        <taxon>Bacillati</taxon>
        <taxon>Bacillota</taxon>
        <taxon>Bacilli</taxon>
        <taxon>Bacillales</taxon>
        <taxon>Sporolactobacillaceae</taxon>
        <taxon>Sinobaca</taxon>
    </lineage>
</organism>
<dbReference type="PANTHER" id="PTHR39181:SF1">
    <property type="entry name" value="TYROSINE-PROTEIN PHOSPHATASE YWQE"/>
    <property type="match status" value="1"/>
</dbReference>
<dbReference type="AlphaFoldDB" id="A0A419V8M2"/>
<sequence>MNYLDVSSSYNTENAGGSNIIESSIYSDIIPHDQFIRYKENDCVLYSGESRYAYVDIREETSVKTVAGVLYDLQLGGHVPVILHPEQSDVLLEEDLPLYRFIRNGGLSLVDAASVTGENGKHAQTIALNMLRYNLAHFIGDKDTNTGESSLAAAYTKIQSQLSNLSVDTLKENKSMLLQGLPIEIDSPIKKNYLKKQRSWFSF</sequence>
<dbReference type="Proteomes" id="UP000285120">
    <property type="component" value="Unassembled WGS sequence"/>
</dbReference>
<dbReference type="PANTHER" id="PTHR39181">
    <property type="entry name" value="TYROSINE-PROTEIN PHOSPHATASE YWQE"/>
    <property type="match status" value="1"/>
</dbReference>
<proteinExistence type="inferred from homology"/>
<evidence type="ECO:0000256" key="4">
    <source>
        <dbReference type="ARBA" id="ARBA00022912"/>
    </source>
</evidence>
<comment type="similarity">
    <text evidence="1">Belongs to the metallo-dependent hydrolases superfamily. CpsB/CapC family.</text>
</comment>
<evidence type="ECO:0000256" key="2">
    <source>
        <dbReference type="ARBA" id="ARBA00013064"/>
    </source>
</evidence>
<keyword evidence="4" id="KW-0904">Protein phosphatase</keyword>
<comment type="caution">
    <text evidence="6">The sequence shown here is derived from an EMBL/GenBank/DDBJ whole genome shotgun (WGS) entry which is preliminary data.</text>
</comment>
<evidence type="ECO:0000313" key="7">
    <source>
        <dbReference type="Proteomes" id="UP000285120"/>
    </source>
</evidence>
<dbReference type="GO" id="GO:0004725">
    <property type="term" value="F:protein tyrosine phosphatase activity"/>
    <property type="evidence" value="ECO:0007669"/>
    <property type="project" value="UniProtKB-EC"/>
</dbReference>